<keyword evidence="1" id="KW-0472">Membrane</keyword>
<keyword evidence="3" id="KW-1185">Reference proteome</keyword>
<protein>
    <submittedName>
        <fullName evidence="2">Uncharacterized protein</fullName>
    </submittedName>
</protein>
<dbReference type="EMBL" id="JAOWKX010000003">
    <property type="protein sequence ID" value="MCV2884485.1"/>
    <property type="molecule type" value="Genomic_DNA"/>
</dbReference>
<evidence type="ECO:0000256" key="1">
    <source>
        <dbReference type="SAM" id="Phobius"/>
    </source>
</evidence>
<sequence length="85" mass="9237">MEVGLIDLFGILMIYFGLKVIIVGKVDVEAGVTNGAEYNAKFIKSSKSSLTGNHAKAVGIGFCFIGILMIWLIPNKNILFSIPYL</sequence>
<dbReference type="Proteomes" id="UP001652504">
    <property type="component" value="Unassembled WGS sequence"/>
</dbReference>
<evidence type="ECO:0000313" key="2">
    <source>
        <dbReference type="EMBL" id="MCV2884485.1"/>
    </source>
</evidence>
<organism evidence="2 3">
    <name type="scientific">Fluctibacter corallii</name>
    <dbReference type="NCBI Taxonomy" id="2984329"/>
    <lineage>
        <taxon>Bacteria</taxon>
        <taxon>Pseudomonadati</taxon>
        <taxon>Pseudomonadota</taxon>
        <taxon>Gammaproteobacteria</taxon>
        <taxon>Alteromonadales</taxon>
        <taxon>Alteromonadaceae</taxon>
        <taxon>Fluctibacter</taxon>
    </lineage>
</organism>
<feature type="transmembrane region" description="Helical" evidence="1">
    <location>
        <begin position="54"/>
        <end position="73"/>
    </location>
</feature>
<keyword evidence="1" id="KW-1133">Transmembrane helix</keyword>
<name>A0ABT3A724_9ALTE</name>
<proteinExistence type="predicted"/>
<reference evidence="2 3" key="1">
    <citation type="submission" date="2022-10" db="EMBL/GenBank/DDBJ databases">
        <title>Aestuariibacter sp. AA17 isolated from Montipora capitata coral fragment.</title>
        <authorList>
            <person name="Emsley S.A."/>
            <person name="Pfannmuller K.M."/>
            <person name="Loughran R.M."/>
            <person name="Shlafstein M."/>
            <person name="Papke E."/>
            <person name="Saw J.H."/>
            <person name="Ushijima B."/>
            <person name="Videau P."/>
        </authorList>
    </citation>
    <scope>NUCLEOTIDE SEQUENCE [LARGE SCALE GENOMIC DNA]</scope>
    <source>
        <strain evidence="2 3">AA17</strain>
    </source>
</reference>
<keyword evidence="1" id="KW-0812">Transmembrane</keyword>
<accession>A0ABT3A724</accession>
<gene>
    <name evidence="2" type="ORF">OE749_07250</name>
</gene>
<comment type="caution">
    <text evidence="2">The sequence shown here is derived from an EMBL/GenBank/DDBJ whole genome shotgun (WGS) entry which is preliminary data.</text>
</comment>
<dbReference type="RefSeq" id="WP_263711754.1">
    <property type="nucleotide sequence ID" value="NZ_JAOWKX010000003.1"/>
</dbReference>
<evidence type="ECO:0000313" key="3">
    <source>
        <dbReference type="Proteomes" id="UP001652504"/>
    </source>
</evidence>